<evidence type="ECO:0000259" key="6">
    <source>
        <dbReference type="Pfam" id="PF08281"/>
    </source>
</evidence>
<dbReference type="PANTHER" id="PTHR43133">
    <property type="entry name" value="RNA POLYMERASE ECF-TYPE SIGMA FACTO"/>
    <property type="match status" value="1"/>
</dbReference>
<comment type="caution">
    <text evidence="7">The sequence shown here is derived from an EMBL/GenBank/DDBJ whole genome shotgun (WGS) entry which is preliminary data.</text>
</comment>
<comment type="similarity">
    <text evidence="1">Belongs to the sigma-70 factor family. ECF subfamily.</text>
</comment>
<dbReference type="AlphaFoldDB" id="A0A1R1BA22"/>
<dbReference type="SUPFAM" id="SSF88946">
    <property type="entry name" value="Sigma2 domain of RNA polymerase sigma factors"/>
    <property type="match status" value="1"/>
</dbReference>
<gene>
    <name evidence="7" type="ORF">BK123_04085</name>
</gene>
<dbReference type="InterPro" id="IPR036388">
    <property type="entry name" value="WH-like_DNA-bd_sf"/>
</dbReference>
<dbReference type="Proteomes" id="UP000187074">
    <property type="component" value="Unassembled WGS sequence"/>
</dbReference>
<dbReference type="EMBL" id="MRTF01000001">
    <property type="protein sequence ID" value="OME97004.1"/>
    <property type="molecule type" value="Genomic_DNA"/>
</dbReference>
<dbReference type="STRING" id="1401.BK123_04085"/>
<evidence type="ECO:0000256" key="3">
    <source>
        <dbReference type="ARBA" id="ARBA00023082"/>
    </source>
</evidence>
<proteinExistence type="inferred from homology"/>
<dbReference type="NCBIfam" id="TIGR02937">
    <property type="entry name" value="sigma70-ECF"/>
    <property type="match status" value="1"/>
</dbReference>
<dbReference type="CDD" id="cd06171">
    <property type="entry name" value="Sigma70_r4"/>
    <property type="match status" value="1"/>
</dbReference>
<dbReference type="Gene3D" id="1.10.1740.10">
    <property type="match status" value="1"/>
</dbReference>
<feature type="domain" description="RNA polymerase sigma-70 region 2" evidence="5">
    <location>
        <begin position="25"/>
        <end position="87"/>
    </location>
</feature>
<dbReference type="GO" id="GO:0006352">
    <property type="term" value="P:DNA-templated transcription initiation"/>
    <property type="evidence" value="ECO:0007669"/>
    <property type="project" value="InterPro"/>
</dbReference>
<keyword evidence="2" id="KW-0805">Transcription regulation</keyword>
<sequence length="175" mass="20212">MEQEVVSAQAGDREAFIRLLQGVESTLYSIARSMLRQDEDCADAIQETMLKAYKAIYGLKKPAYFKTWICHILINQCNEILRQRARTQTMADIHVLSSDVKEYEKIDLREAVDQLDESLRIVVVLHYLQDIPIKDVAHILDISVNAVKNRLYRARNILLASLDQSRERKLNYGAF</sequence>
<dbReference type="InterPro" id="IPR014284">
    <property type="entry name" value="RNA_pol_sigma-70_dom"/>
</dbReference>
<evidence type="ECO:0000256" key="1">
    <source>
        <dbReference type="ARBA" id="ARBA00010641"/>
    </source>
</evidence>
<dbReference type="Pfam" id="PF04542">
    <property type="entry name" value="Sigma70_r2"/>
    <property type="match status" value="1"/>
</dbReference>
<dbReference type="SUPFAM" id="SSF88659">
    <property type="entry name" value="Sigma3 and sigma4 domains of RNA polymerase sigma factors"/>
    <property type="match status" value="1"/>
</dbReference>
<evidence type="ECO:0000256" key="4">
    <source>
        <dbReference type="ARBA" id="ARBA00023163"/>
    </source>
</evidence>
<dbReference type="InterPro" id="IPR013324">
    <property type="entry name" value="RNA_pol_sigma_r3/r4-like"/>
</dbReference>
<name>A0A1R1BA22_PAELA</name>
<reference evidence="7 8" key="1">
    <citation type="submission" date="2016-11" db="EMBL/GenBank/DDBJ databases">
        <title>Paenibacillus species isolates.</title>
        <authorList>
            <person name="Beno S.M."/>
        </authorList>
    </citation>
    <scope>NUCLEOTIDE SEQUENCE [LARGE SCALE GENOMIC DNA]</scope>
    <source>
        <strain evidence="7 8">FSL F4-0100</strain>
    </source>
</reference>
<feature type="domain" description="RNA polymerase sigma factor 70 region 4 type 2" evidence="6">
    <location>
        <begin position="107"/>
        <end position="156"/>
    </location>
</feature>
<dbReference type="InterPro" id="IPR039425">
    <property type="entry name" value="RNA_pol_sigma-70-like"/>
</dbReference>
<organism evidence="7 8">
    <name type="scientific">Paenibacillus lautus</name>
    <name type="common">Bacillus lautus</name>
    <dbReference type="NCBI Taxonomy" id="1401"/>
    <lineage>
        <taxon>Bacteria</taxon>
        <taxon>Bacillati</taxon>
        <taxon>Bacillota</taxon>
        <taxon>Bacilli</taxon>
        <taxon>Bacillales</taxon>
        <taxon>Paenibacillaceae</taxon>
        <taxon>Paenibacillus</taxon>
    </lineage>
</organism>
<evidence type="ECO:0000313" key="7">
    <source>
        <dbReference type="EMBL" id="OME97004.1"/>
    </source>
</evidence>
<dbReference type="InterPro" id="IPR013249">
    <property type="entry name" value="RNA_pol_sigma70_r4_t2"/>
</dbReference>
<dbReference type="InterPro" id="IPR013325">
    <property type="entry name" value="RNA_pol_sigma_r2"/>
</dbReference>
<dbReference type="Pfam" id="PF08281">
    <property type="entry name" value="Sigma70_r4_2"/>
    <property type="match status" value="1"/>
</dbReference>
<dbReference type="GO" id="GO:0016987">
    <property type="term" value="F:sigma factor activity"/>
    <property type="evidence" value="ECO:0007669"/>
    <property type="project" value="UniProtKB-KW"/>
</dbReference>
<keyword evidence="4" id="KW-0804">Transcription</keyword>
<evidence type="ECO:0000256" key="2">
    <source>
        <dbReference type="ARBA" id="ARBA00023015"/>
    </source>
</evidence>
<dbReference type="Gene3D" id="1.10.10.10">
    <property type="entry name" value="Winged helix-like DNA-binding domain superfamily/Winged helix DNA-binding domain"/>
    <property type="match status" value="1"/>
</dbReference>
<protein>
    <submittedName>
        <fullName evidence="7">RNA polymerase</fullName>
    </submittedName>
</protein>
<dbReference type="OrthoDB" id="9782703at2"/>
<dbReference type="GO" id="GO:0003677">
    <property type="term" value="F:DNA binding"/>
    <property type="evidence" value="ECO:0007669"/>
    <property type="project" value="InterPro"/>
</dbReference>
<keyword evidence="3" id="KW-0731">Sigma factor</keyword>
<dbReference type="InterPro" id="IPR007627">
    <property type="entry name" value="RNA_pol_sigma70_r2"/>
</dbReference>
<evidence type="ECO:0000259" key="5">
    <source>
        <dbReference type="Pfam" id="PF04542"/>
    </source>
</evidence>
<dbReference type="PANTHER" id="PTHR43133:SF51">
    <property type="entry name" value="RNA POLYMERASE SIGMA FACTOR"/>
    <property type="match status" value="1"/>
</dbReference>
<accession>A0A1R1BA22</accession>
<evidence type="ECO:0000313" key="8">
    <source>
        <dbReference type="Proteomes" id="UP000187074"/>
    </source>
</evidence>